<evidence type="ECO:0000313" key="1">
    <source>
        <dbReference type="EMBL" id="OGY90956.1"/>
    </source>
</evidence>
<sequence>MALQARLAVNTLVKTARDEFKDASAPFDVEAYEIVLAEHPEYPIVLLRCLLGQMTLEEAEAELARQTDTITQEYLLALQARLDALYDMQRAR</sequence>
<gene>
    <name evidence="1" type="ORF">A3B31_03060</name>
</gene>
<dbReference type="EMBL" id="MHKN01000052">
    <property type="protein sequence ID" value="OGY90956.1"/>
    <property type="molecule type" value="Genomic_DNA"/>
</dbReference>
<accession>A0A1G2BQ62</accession>
<reference evidence="1 2" key="1">
    <citation type="journal article" date="2016" name="Nat. Commun.">
        <title>Thousands of microbial genomes shed light on interconnected biogeochemical processes in an aquifer system.</title>
        <authorList>
            <person name="Anantharaman K."/>
            <person name="Brown C.T."/>
            <person name="Hug L.A."/>
            <person name="Sharon I."/>
            <person name="Castelle C.J."/>
            <person name="Probst A.J."/>
            <person name="Thomas B.C."/>
            <person name="Singh A."/>
            <person name="Wilkins M.J."/>
            <person name="Karaoz U."/>
            <person name="Brodie E.L."/>
            <person name="Williams K.H."/>
            <person name="Hubbard S.S."/>
            <person name="Banfield J.F."/>
        </authorList>
    </citation>
    <scope>NUCLEOTIDE SEQUENCE [LARGE SCALE GENOMIC DNA]</scope>
</reference>
<organism evidence="1 2">
    <name type="scientific">Candidatus Komeilibacteria bacterium RIFCSPLOWO2_01_FULL_53_11</name>
    <dbReference type="NCBI Taxonomy" id="1798552"/>
    <lineage>
        <taxon>Bacteria</taxon>
        <taxon>Candidatus Komeiliibacteriota</taxon>
    </lineage>
</organism>
<evidence type="ECO:0000313" key="2">
    <source>
        <dbReference type="Proteomes" id="UP000177349"/>
    </source>
</evidence>
<comment type="caution">
    <text evidence="1">The sequence shown here is derived from an EMBL/GenBank/DDBJ whole genome shotgun (WGS) entry which is preliminary data.</text>
</comment>
<name>A0A1G2BQ62_9BACT</name>
<protein>
    <submittedName>
        <fullName evidence="1">Uncharacterized protein</fullName>
    </submittedName>
</protein>
<dbReference type="AlphaFoldDB" id="A0A1G2BQ62"/>
<dbReference type="Proteomes" id="UP000177349">
    <property type="component" value="Unassembled WGS sequence"/>
</dbReference>
<proteinExistence type="predicted"/>